<sequence length="253" mass="27058">MIINLLLTPDPYLEGLSLPVAASSCYDGGGQRMIGIGLPICDSRLVLGGSDTRYHTVLLFKLLSSSHQPASSPPTFLVSSFYPPYPNALFHLGTIPVVIPGQYWEVVANVAVESRVPVPVDKTILAIHSLPNAFPSPLEMASMESISNSSEGLDQGIHLLPSCPYHSRMIRLQLPNDGTAHVNPLSRYSSAPCFEQPWALISNNGVGQPSNGYTCKELSENTINVLGQKAIVGPGPMIGTPFEGSTNKKPASH</sequence>
<protein>
    <submittedName>
        <fullName evidence="1">Uncharacterized protein</fullName>
    </submittedName>
</protein>
<evidence type="ECO:0000313" key="1">
    <source>
        <dbReference type="EMBL" id="KAF2468817.1"/>
    </source>
</evidence>
<dbReference type="EMBL" id="MU003514">
    <property type="protein sequence ID" value="KAF2468817.1"/>
    <property type="molecule type" value="Genomic_DNA"/>
</dbReference>
<dbReference type="Proteomes" id="UP000799755">
    <property type="component" value="Unassembled WGS sequence"/>
</dbReference>
<gene>
    <name evidence="1" type="ORF">BDR25DRAFT_357181</name>
</gene>
<proteinExistence type="predicted"/>
<accession>A0ACB6QRW6</accession>
<evidence type="ECO:0000313" key="2">
    <source>
        <dbReference type="Proteomes" id="UP000799755"/>
    </source>
</evidence>
<comment type="caution">
    <text evidence="1">The sequence shown here is derived from an EMBL/GenBank/DDBJ whole genome shotgun (WGS) entry which is preliminary data.</text>
</comment>
<keyword evidence="2" id="KW-1185">Reference proteome</keyword>
<reference evidence="1" key="1">
    <citation type="journal article" date="2020" name="Stud. Mycol.">
        <title>101 Dothideomycetes genomes: a test case for predicting lifestyles and emergence of pathogens.</title>
        <authorList>
            <person name="Haridas S."/>
            <person name="Albert R."/>
            <person name="Binder M."/>
            <person name="Bloem J."/>
            <person name="Labutti K."/>
            <person name="Salamov A."/>
            <person name="Andreopoulos B."/>
            <person name="Baker S."/>
            <person name="Barry K."/>
            <person name="Bills G."/>
            <person name="Bluhm B."/>
            <person name="Cannon C."/>
            <person name="Castanera R."/>
            <person name="Culley D."/>
            <person name="Daum C."/>
            <person name="Ezra D."/>
            <person name="Gonzalez J."/>
            <person name="Henrissat B."/>
            <person name="Kuo A."/>
            <person name="Liang C."/>
            <person name="Lipzen A."/>
            <person name="Lutzoni F."/>
            <person name="Magnuson J."/>
            <person name="Mondo S."/>
            <person name="Nolan M."/>
            <person name="Ohm R."/>
            <person name="Pangilinan J."/>
            <person name="Park H.-J."/>
            <person name="Ramirez L."/>
            <person name="Alfaro M."/>
            <person name="Sun H."/>
            <person name="Tritt A."/>
            <person name="Yoshinaga Y."/>
            <person name="Zwiers L.-H."/>
            <person name="Turgeon B."/>
            <person name="Goodwin S."/>
            <person name="Spatafora J."/>
            <person name="Crous P."/>
            <person name="Grigoriev I."/>
        </authorList>
    </citation>
    <scope>NUCLEOTIDE SEQUENCE</scope>
    <source>
        <strain evidence="1">ATCC 200398</strain>
    </source>
</reference>
<organism evidence="1 2">
    <name type="scientific">Lindgomyces ingoldianus</name>
    <dbReference type="NCBI Taxonomy" id="673940"/>
    <lineage>
        <taxon>Eukaryota</taxon>
        <taxon>Fungi</taxon>
        <taxon>Dikarya</taxon>
        <taxon>Ascomycota</taxon>
        <taxon>Pezizomycotina</taxon>
        <taxon>Dothideomycetes</taxon>
        <taxon>Pleosporomycetidae</taxon>
        <taxon>Pleosporales</taxon>
        <taxon>Lindgomycetaceae</taxon>
        <taxon>Lindgomyces</taxon>
    </lineage>
</organism>
<name>A0ACB6QRW6_9PLEO</name>